<dbReference type="PROSITE" id="PS00518">
    <property type="entry name" value="ZF_RING_1"/>
    <property type="match status" value="2"/>
</dbReference>
<dbReference type="Pfam" id="PF13414">
    <property type="entry name" value="TPR_11"/>
    <property type="match status" value="1"/>
</dbReference>
<dbReference type="InterPro" id="IPR011990">
    <property type="entry name" value="TPR-like_helical_dom_sf"/>
</dbReference>
<dbReference type="InterPro" id="IPR015947">
    <property type="entry name" value="PUA-like_sf"/>
</dbReference>
<dbReference type="PANTHER" id="PTHR23327:SF42">
    <property type="entry name" value="LON PEPTIDASE N-TERMINAL DOMAIN AND RING FINGER PROTEIN C14F5.10C"/>
    <property type="match status" value="1"/>
</dbReference>
<keyword evidence="1" id="KW-0479">Metal-binding</keyword>
<dbReference type="InterPro" id="IPR019734">
    <property type="entry name" value="TPR_rpt"/>
</dbReference>
<dbReference type="SUPFAM" id="SSF48452">
    <property type="entry name" value="TPR-like"/>
    <property type="match status" value="1"/>
</dbReference>
<dbReference type="CDD" id="cd16513">
    <property type="entry name" value="RING-HC_LONFs_rpt1"/>
    <property type="match status" value="1"/>
</dbReference>
<keyword evidence="2 4" id="KW-0863">Zinc-finger</keyword>
<feature type="domain" description="RING-type" evidence="6">
    <location>
        <begin position="385"/>
        <end position="423"/>
    </location>
</feature>
<evidence type="ECO:0000313" key="8">
    <source>
        <dbReference type="EMBL" id="CAG6643067.1"/>
    </source>
</evidence>
<dbReference type="SMART" id="SM00184">
    <property type="entry name" value="RING"/>
    <property type="match status" value="2"/>
</dbReference>
<dbReference type="PROSITE" id="PS50089">
    <property type="entry name" value="ZF_RING_2"/>
    <property type="match status" value="2"/>
</dbReference>
<feature type="domain" description="RING-type" evidence="6">
    <location>
        <begin position="109"/>
        <end position="143"/>
    </location>
</feature>
<feature type="domain" description="Lon N-terminal" evidence="7">
    <location>
        <begin position="466"/>
        <end position="668"/>
    </location>
</feature>
<dbReference type="Pfam" id="PF13445">
    <property type="entry name" value="zf-RING_UBOX"/>
    <property type="match status" value="1"/>
</dbReference>
<dbReference type="Gene3D" id="3.30.40.10">
    <property type="entry name" value="Zinc/RING finger domain, C3HC4 (zinc finger)"/>
    <property type="match status" value="2"/>
</dbReference>
<dbReference type="SMART" id="SM00464">
    <property type="entry name" value="LON"/>
    <property type="match status" value="1"/>
</dbReference>
<keyword evidence="3" id="KW-0862">Zinc</keyword>
<evidence type="ECO:0000256" key="1">
    <source>
        <dbReference type="ARBA" id="ARBA00022723"/>
    </source>
</evidence>
<dbReference type="EMBL" id="HBUF01125360">
    <property type="protein sequence ID" value="CAG6643067.1"/>
    <property type="molecule type" value="Transcribed_RNA"/>
</dbReference>
<dbReference type="Pfam" id="PF13923">
    <property type="entry name" value="zf-C3HC4_2"/>
    <property type="match status" value="1"/>
</dbReference>
<accession>A0A8D8W0Z4</accession>
<sequence>MADIEARNAFSNKNYLLAIQIYEQKLKEINKNNIPLSLELYFGYADSLAKSGRLWESLNVYVQCSRIIGKIPLEKLKYTTLTFLDTIISRYSSDATGTPKERPVDDLACSFCLGLLINPVTVQCGHTFCKKCVASRKECTVCNTALGIVGGIPNVRVGNTIRYEPNVMIKTLVEKLWPKELKAANLREQGNALFDKGCIDAALMKYNSALELDPDSHLTLSNRSNALYRLNRCQAALEDADRAVSLQPHWGKGHYRRAVAQAGLGQYEEALLSFALCVALDKYAVSAVKLDVAKVLQKLLATHRKSSIVHQYYHPYYEHLETYTTEEDQFKHILSDKMSPSSEARKIPVLLTRILAEVDRLKNLEFNPPSLKIDLSKADSSDFDCTLCRSTIWKPVTTPCGHSYCWVCLDRCLDYSSSCPLCKTSLADYLTVSQKQMTKFLDRSLRTCLPSLYTCRLLKATVQSADHTLPIFVCTTAFPTVPCILYVFEPRYRLLVRRCVESGTRQFGIAAFDPENKFSEFGTILEIKDWVLKSDGCSILSTVGLQRFRVQSRNERDGYDTAQVEFINDVPIPNHKINELTFLHNTVRRRSEAWFSKMNPGLQNEICRFYGSMPAAEADWHLQTDGPAWVWWLLAILPLGHHLQIGILATTCIEKRLKAINKTFELIEQSERQQDNFVTAGQQTS</sequence>
<dbReference type="GO" id="GO:0008270">
    <property type="term" value="F:zinc ion binding"/>
    <property type="evidence" value="ECO:0007669"/>
    <property type="project" value="UniProtKB-KW"/>
</dbReference>
<dbReference type="InterPro" id="IPR017907">
    <property type="entry name" value="Znf_RING_CS"/>
</dbReference>
<dbReference type="InterPro" id="IPR046336">
    <property type="entry name" value="Lon_prtase_N_sf"/>
</dbReference>
<name>A0A8D8W0Z4_9HEMI</name>
<evidence type="ECO:0000256" key="2">
    <source>
        <dbReference type="ARBA" id="ARBA00022771"/>
    </source>
</evidence>
<dbReference type="EMBL" id="HBUF01125361">
    <property type="protein sequence ID" value="CAG6643068.1"/>
    <property type="molecule type" value="Transcribed_RNA"/>
</dbReference>
<dbReference type="InterPro" id="IPR027370">
    <property type="entry name" value="Znf-RING_euk"/>
</dbReference>
<reference evidence="8" key="1">
    <citation type="submission" date="2021-05" db="EMBL/GenBank/DDBJ databases">
        <authorList>
            <person name="Alioto T."/>
            <person name="Alioto T."/>
            <person name="Gomez Garrido J."/>
        </authorList>
    </citation>
    <scope>NUCLEOTIDE SEQUENCE</scope>
</reference>
<evidence type="ECO:0000256" key="3">
    <source>
        <dbReference type="ARBA" id="ARBA00022833"/>
    </source>
</evidence>
<evidence type="ECO:0000259" key="7">
    <source>
        <dbReference type="PROSITE" id="PS51787"/>
    </source>
</evidence>
<organism evidence="8">
    <name type="scientific">Cacopsylla melanoneura</name>
    <dbReference type="NCBI Taxonomy" id="428564"/>
    <lineage>
        <taxon>Eukaryota</taxon>
        <taxon>Metazoa</taxon>
        <taxon>Ecdysozoa</taxon>
        <taxon>Arthropoda</taxon>
        <taxon>Hexapoda</taxon>
        <taxon>Insecta</taxon>
        <taxon>Pterygota</taxon>
        <taxon>Neoptera</taxon>
        <taxon>Paraneoptera</taxon>
        <taxon>Hemiptera</taxon>
        <taxon>Sternorrhyncha</taxon>
        <taxon>Psylloidea</taxon>
        <taxon>Psyllidae</taxon>
        <taxon>Psyllinae</taxon>
        <taxon>Cacopsylla</taxon>
    </lineage>
</organism>
<dbReference type="PROSITE" id="PS51787">
    <property type="entry name" value="LON_N"/>
    <property type="match status" value="1"/>
</dbReference>
<dbReference type="Pfam" id="PF02190">
    <property type="entry name" value="LON_substr_bdg"/>
    <property type="match status" value="1"/>
</dbReference>
<dbReference type="Gene3D" id="1.25.40.10">
    <property type="entry name" value="Tetratricopeptide repeat domain"/>
    <property type="match status" value="1"/>
</dbReference>
<dbReference type="SMART" id="SM00028">
    <property type="entry name" value="TPR"/>
    <property type="match status" value="3"/>
</dbReference>
<dbReference type="PROSITE" id="PS50005">
    <property type="entry name" value="TPR"/>
    <property type="match status" value="1"/>
</dbReference>
<dbReference type="PANTHER" id="PTHR23327">
    <property type="entry name" value="RING FINGER PROTEIN 127"/>
    <property type="match status" value="1"/>
</dbReference>
<dbReference type="Gene3D" id="2.30.130.40">
    <property type="entry name" value="LON domain-like"/>
    <property type="match status" value="1"/>
</dbReference>
<evidence type="ECO:0000256" key="4">
    <source>
        <dbReference type="PROSITE-ProRule" id="PRU00175"/>
    </source>
</evidence>
<dbReference type="SUPFAM" id="SSF57850">
    <property type="entry name" value="RING/U-box"/>
    <property type="match status" value="2"/>
</dbReference>
<dbReference type="GO" id="GO:0005737">
    <property type="term" value="C:cytoplasm"/>
    <property type="evidence" value="ECO:0007669"/>
    <property type="project" value="UniProtKB-ARBA"/>
</dbReference>
<proteinExistence type="predicted"/>
<dbReference type="InterPro" id="IPR013083">
    <property type="entry name" value="Znf_RING/FYVE/PHD"/>
</dbReference>
<dbReference type="SUPFAM" id="SSF88697">
    <property type="entry name" value="PUA domain-like"/>
    <property type="match status" value="1"/>
</dbReference>
<keyword evidence="5" id="KW-0802">TPR repeat</keyword>
<dbReference type="CDD" id="cd16514">
    <property type="entry name" value="RING-HC_LONFs_rpt2"/>
    <property type="match status" value="1"/>
</dbReference>
<dbReference type="AlphaFoldDB" id="A0A8D8W0Z4"/>
<dbReference type="GO" id="GO:0061630">
    <property type="term" value="F:ubiquitin protein ligase activity"/>
    <property type="evidence" value="ECO:0007669"/>
    <property type="project" value="TreeGrafter"/>
</dbReference>
<dbReference type="InterPro" id="IPR003111">
    <property type="entry name" value="Lon_prtase_N"/>
</dbReference>
<evidence type="ECO:0000259" key="6">
    <source>
        <dbReference type="PROSITE" id="PS50089"/>
    </source>
</evidence>
<dbReference type="InterPro" id="IPR001841">
    <property type="entry name" value="Znf_RING"/>
</dbReference>
<evidence type="ECO:0000256" key="5">
    <source>
        <dbReference type="PROSITE-ProRule" id="PRU00339"/>
    </source>
</evidence>
<feature type="repeat" description="TPR" evidence="5">
    <location>
        <begin position="183"/>
        <end position="216"/>
    </location>
</feature>
<protein>
    <submittedName>
        <fullName evidence="8">LON peptidase N-terminal domain and RING finger protein 3</fullName>
    </submittedName>
</protein>